<organism evidence="1 2">
    <name type="scientific">Pseudoramibacter alactolyticus ATCC 23263</name>
    <dbReference type="NCBI Taxonomy" id="887929"/>
    <lineage>
        <taxon>Bacteria</taxon>
        <taxon>Bacillati</taxon>
        <taxon>Bacillota</taxon>
        <taxon>Clostridia</taxon>
        <taxon>Eubacteriales</taxon>
        <taxon>Eubacteriaceae</taxon>
        <taxon>Pseudoramibacter</taxon>
    </lineage>
</organism>
<accession>E6MH87</accession>
<dbReference type="STRING" id="887929.HMP0721_1372"/>
<evidence type="ECO:0000313" key="2">
    <source>
        <dbReference type="Proteomes" id="UP000004754"/>
    </source>
</evidence>
<name>E6MH87_9FIRM</name>
<sequence>MKKPIAVHDRIKMFKAESGGRMGHGRQIINSVAQLAGTIKASRRKVAKITSNASVGFHVYLKRQVQSRAAVFKRQKTTPPGKTERRLKQPGRGVRVFCGRQAR</sequence>
<protein>
    <submittedName>
        <fullName evidence="1">Uncharacterized protein</fullName>
    </submittedName>
</protein>
<evidence type="ECO:0000313" key="1">
    <source>
        <dbReference type="EMBL" id="EFV01977.1"/>
    </source>
</evidence>
<dbReference type="EMBL" id="AEQN01000016">
    <property type="protein sequence ID" value="EFV01977.1"/>
    <property type="molecule type" value="Genomic_DNA"/>
</dbReference>
<comment type="caution">
    <text evidence="1">The sequence shown here is derived from an EMBL/GenBank/DDBJ whole genome shotgun (WGS) entry which is preliminary data.</text>
</comment>
<dbReference type="AlphaFoldDB" id="E6MH87"/>
<proteinExistence type="predicted"/>
<gene>
    <name evidence="1" type="ORF">HMP0721_1372</name>
</gene>
<keyword evidence="2" id="KW-1185">Reference proteome</keyword>
<dbReference type="HOGENOM" id="CLU_2261352_0_0_9"/>
<reference evidence="1 2" key="1">
    <citation type="submission" date="2010-12" db="EMBL/GenBank/DDBJ databases">
        <authorList>
            <person name="Muzny D."/>
            <person name="Qin X."/>
            <person name="Deng J."/>
            <person name="Jiang H."/>
            <person name="Liu Y."/>
            <person name="Qu J."/>
            <person name="Song X.-Z."/>
            <person name="Zhang L."/>
            <person name="Thornton R."/>
            <person name="Coyle M."/>
            <person name="Francisco L."/>
            <person name="Jackson L."/>
            <person name="Javaid M."/>
            <person name="Korchina V."/>
            <person name="Kovar C."/>
            <person name="Mata R."/>
            <person name="Mathew T."/>
            <person name="Ngo R."/>
            <person name="Nguyen L."/>
            <person name="Nguyen N."/>
            <person name="Okwuonu G."/>
            <person name="Ongeri F."/>
            <person name="Pham C."/>
            <person name="Simmons D."/>
            <person name="Wilczek-Boney K."/>
            <person name="Hale W."/>
            <person name="Jakkamsetti A."/>
            <person name="Pham P."/>
            <person name="Ruth R."/>
            <person name="San Lucas F."/>
            <person name="Warren J."/>
            <person name="Zhang J."/>
            <person name="Zhao Z."/>
            <person name="Zhou C."/>
            <person name="Zhu D."/>
            <person name="Lee S."/>
            <person name="Bess C."/>
            <person name="Blankenburg K."/>
            <person name="Forbes L."/>
            <person name="Fu Q."/>
            <person name="Gubbala S."/>
            <person name="Hirani K."/>
            <person name="Jayaseelan J.C."/>
            <person name="Lara F."/>
            <person name="Munidasa M."/>
            <person name="Palculict T."/>
            <person name="Patil S."/>
            <person name="Pu L.-L."/>
            <person name="Saada N."/>
            <person name="Tang L."/>
            <person name="Weissenberger G."/>
            <person name="Zhu Y."/>
            <person name="Hemphill L."/>
            <person name="Shang Y."/>
            <person name="Youmans B."/>
            <person name="Ayvaz T."/>
            <person name="Ross M."/>
            <person name="Santibanez J."/>
            <person name="Aqrawi P."/>
            <person name="Gross S."/>
            <person name="Joshi V."/>
            <person name="Fowler G."/>
            <person name="Nazareth L."/>
            <person name="Reid J."/>
            <person name="Worley K."/>
            <person name="Petrosino J."/>
            <person name="Highlander S."/>
            <person name="Gibbs R."/>
        </authorList>
    </citation>
    <scope>NUCLEOTIDE SEQUENCE [LARGE SCALE GENOMIC DNA]</scope>
    <source>
        <strain evidence="1 2">ATCC 23263</strain>
    </source>
</reference>
<dbReference type="Proteomes" id="UP000004754">
    <property type="component" value="Unassembled WGS sequence"/>
</dbReference>